<dbReference type="RefSeq" id="WP_389222450.1">
    <property type="nucleotide sequence ID" value="NZ_JBIACJ010000012.1"/>
</dbReference>
<keyword evidence="3" id="KW-1185">Reference proteome</keyword>
<evidence type="ECO:0000313" key="2">
    <source>
        <dbReference type="EMBL" id="MFE8698242.1"/>
    </source>
</evidence>
<dbReference type="Proteomes" id="UP001601058">
    <property type="component" value="Unassembled WGS sequence"/>
</dbReference>
<comment type="caution">
    <text evidence="2">The sequence shown here is derived from an EMBL/GenBank/DDBJ whole genome shotgun (WGS) entry which is preliminary data.</text>
</comment>
<sequence>MDSQRKGRRLSRSKSGKERWKTSLPSLNLDPIILVIIMSISVKNRYTNAEKG</sequence>
<proteinExistence type="predicted"/>
<evidence type="ECO:0000313" key="3">
    <source>
        <dbReference type="Proteomes" id="UP001601058"/>
    </source>
</evidence>
<accession>A0ABW6K3T4</accession>
<feature type="compositionally biased region" description="Basic residues" evidence="1">
    <location>
        <begin position="1"/>
        <end position="14"/>
    </location>
</feature>
<reference evidence="2 3" key="1">
    <citation type="submission" date="2024-08" db="EMBL/GenBank/DDBJ databases">
        <title>Two novel Cytobacillus novel species.</title>
        <authorList>
            <person name="Liu G."/>
        </authorList>
    </citation>
    <scope>NUCLEOTIDE SEQUENCE [LARGE SCALE GENOMIC DNA]</scope>
    <source>
        <strain evidence="2 3">FJAT-53684</strain>
    </source>
</reference>
<gene>
    <name evidence="2" type="ORF">ACFYKT_18120</name>
</gene>
<name>A0ABW6K3T4_9BACI</name>
<protein>
    <submittedName>
        <fullName evidence="2">Uncharacterized protein</fullName>
    </submittedName>
</protein>
<feature type="region of interest" description="Disordered" evidence="1">
    <location>
        <begin position="1"/>
        <end position="22"/>
    </location>
</feature>
<organism evidence="2 3">
    <name type="scientific">Cytobacillus mangrovibacter</name>
    <dbReference type="NCBI Taxonomy" id="3299024"/>
    <lineage>
        <taxon>Bacteria</taxon>
        <taxon>Bacillati</taxon>
        <taxon>Bacillota</taxon>
        <taxon>Bacilli</taxon>
        <taxon>Bacillales</taxon>
        <taxon>Bacillaceae</taxon>
        <taxon>Cytobacillus</taxon>
    </lineage>
</organism>
<evidence type="ECO:0000256" key="1">
    <source>
        <dbReference type="SAM" id="MobiDB-lite"/>
    </source>
</evidence>
<dbReference type="EMBL" id="JBIACJ010000012">
    <property type="protein sequence ID" value="MFE8698242.1"/>
    <property type="molecule type" value="Genomic_DNA"/>
</dbReference>